<feature type="compositionally biased region" description="Acidic residues" evidence="1">
    <location>
        <begin position="228"/>
        <end position="240"/>
    </location>
</feature>
<evidence type="ECO:0000313" key="3">
    <source>
        <dbReference type="Proteomes" id="UP000054279"/>
    </source>
</evidence>
<feature type="compositionally biased region" description="Low complexity" evidence="1">
    <location>
        <begin position="201"/>
        <end position="222"/>
    </location>
</feature>
<dbReference type="HOGENOM" id="CLU_1125137_0_0_1"/>
<feature type="compositionally biased region" description="Acidic residues" evidence="1">
    <location>
        <begin position="122"/>
        <end position="147"/>
    </location>
</feature>
<gene>
    <name evidence="2" type="ORF">M422DRAFT_252954</name>
</gene>
<name>A0A0C9VXQ9_SPHS4</name>
<evidence type="ECO:0000256" key="1">
    <source>
        <dbReference type="SAM" id="MobiDB-lite"/>
    </source>
</evidence>
<feature type="region of interest" description="Disordered" evidence="1">
    <location>
        <begin position="1"/>
        <end position="247"/>
    </location>
</feature>
<sequence>MSSSLHKIDLTQMSKSSRVSNKARQKPLGNSQATNKANDTPIPPSRREADPRQCLKQAWELEKQKHEARLQKAALRKGKHHQPHDENAVNQAPHTLLNKESGRPRKSAGDPKPVRHPRSVECEVEEEEEEDGEGWEEEVEEEEEGEGDTPCSKQHIKAMTDAFQSDAEEDQAGNDSHMRSSMHSDQDFSIPQVAGLKHKSSVLTQSSDTLSSTSAPVHSSDPSPSPENENDGTNCEDAEDQGPPTKC</sequence>
<proteinExistence type="predicted"/>
<protein>
    <submittedName>
        <fullName evidence="2">Uncharacterized protein</fullName>
    </submittedName>
</protein>
<accession>A0A0C9VXQ9</accession>
<evidence type="ECO:0000313" key="2">
    <source>
        <dbReference type="EMBL" id="KIJ43710.1"/>
    </source>
</evidence>
<reference evidence="2 3" key="1">
    <citation type="submission" date="2014-06" db="EMBL/GenBank/DDBJ databases">
        <title>Evolutionary Origins and Diversification of the Mycorrhizal Mutualists.</title>
        <authorList>
            <consortium name="DOE Joint Genome Institute"/>
            <consortium name="Mycorrhizal Genomics Consortium"/>
            <person name="Kohler A."/>
            <person name="Kuo A."/>
            <person name="Nagy L.G."/>
            <person name="Floudas D."/>
            <person name="Copeland A."/>
            <person name="Barry K.W."/>
            <person name="Cichocki N."/>
            <person name="Veneault-Fourrey C."/>
            <person name="LaButti K."/>
            <person name="Lindquist E.A."/>
            <person name="Lipzen A."/>
            <person name="Lundell T."/>
            <person name="Morin E."/>
            <person name="Murat C."/>
            <person name="Riley R."/>
            <person name="Ohm R."/>
            <person name="Sun H."/>
            <person name="Tunlid A."/>
            <person name="Henrissat B."/>
            <person name="Grigoriev I.V."/>
            <person name="Hibbett D.S."/>
            <person name="Martin F."/>
        </authorList>
    </citation>
    <scope>NUCLEOTIDE SEQUENCE [LARGE SCALE GENOMIC DNA]</scope>
    <source>
        <strain evidence="2 3">SS14</strain>
    </source>
</reference>
<feature type="compositionally biased region" description="Basic and acidic residues" evidence="1">
    <location>
        <begin position="100"/>
        <end position="121"/>
    </location>
</feature>
<feature type="compositionally biased region" description="Basic and acidic residues" evidence="1">
    <location>
        <begin position="176"/>
        <end position="186"/>
    </location>
</feature>
<organism evidence="2 3">
    <name type="scientific">Sphaerobolus stellatus (strain SS14)</name>
    <dbReference type="NCBI Taxonomy" id="990650"/>
    <lineage>
        <taxon>Eukaryota</taxon>
        <taxon>Fungi</taxon>
        <taxon>Dikarya</taxon>
        <taxon>Basidiomycota</taxon>
        <taxon>Agaricomycotina</taxon>
        <taxon>Agaricomycetes</taxon>
        <taxon>Phallomycetidae</taxon>
        <taxon>Geastrales</taxon>
        <taxon>Sphaerobolaceae</taxon>
        <taxon>Sphaerobolus</taxon>
    </lineage>
</organism>
<feature type="compositionally biased region" description="Basic and acidic residues" evidence="1">
    <location>
        <begin position="45"/>
        <end position="70"/>
    </location>
</feature>
<feature type="compositionally biased region" description="Polar residues" evidence="1">
    <location>
        <begin position="1"/>
        <end position="38"/>
    </location>
</feature>
<dbReference type="AlphaFoldDB" id="A0A0C9VXQ9"/>
<dbReference type="EMBL" id="KN837121">
    <property type="protein sequence ID" value="KIJ43710.1"/>
    <property type="molecule type" value="Genomic_DNA"/>
</dbReference>
<keyword evidence="3" id="KW-1185">Reference proteome</keyword>
<dbReference type="Proteomes" id="UP000054279">
    <property type="component" value="Unassembled WGS sequence"/>
</dbReference>